<dbReference type="PANTHER" id="PTHR34107">
    <property type="entry name" value="SLL0198 PROTEIN-RELATED"/>
    <property type="match status" value="1"/>
</dbReference>
<proteinExistence type="predicted"/>
<dbReference type="InterPro" id="IPR011335">
    <property type="entry name" value="Restrct_endonuc-II-like"/>
</dbReference>
<accession>A0A1I0KB79</accession>
<name>A0A1I0KB79_9FIRM</name>
<evidence type="ECO:0000259" key="1">
    <source>
        <dbReference type="Pfam" id="PF05685"/>
    </source>
</evidence>
<evidence type="ECO:0000313" key="2">
    <source>
        <dbReference type="EMBL" id="SEU21254.1"/>
    </source>
</evidence>
<dbReference type="SUPFAM" id="SSF52980">
    <property type="entry name" value="Restriction endonuclease-like"/>
    <property type="match status" value="1"/>
</dbReference>
<reference evidence="2 3" key="1">
    <citation type="submission" date="2016-10" db="EMBL/GenBank/DDBJ databases">
        <authorList>
            <person name="Varghese N."/>
            <person name="Submissions S."/>
        </authorList>
    </citation>
    <scope>NUCLEOTIDE SEQUENCE [LARGE SCALE GENOMIC DNA]</scope>
    <source>
        <strain evidence="2 3">NLAE-zl-C196</strain>
    </source>
</reference>
<feature type="domain" description="Putative restriction endonuclease" evidence="1">
    <location>
        <begin position="12"/>
        <end position="155"/>
    </location>
</feature>
<organism evidence="2 3">
    <name type="scientific">Enterocloster clostridioformis</name>
    <dbReference type="NCBI Taxonomy" id="1531"/>
    <lineage>
        <taxon>Bacteria</taxon>
        <taxon>Bacillati</taxon>
        <taxon>Bacillota</taxon>
        <taxon>Clostridia</taxon>
        <taxon>Lachnospirales</taxon>
        <taxon>Lachnospiraceae</taxon>
        <taxon>Enterocloster</taxon>
    </lineage>
</organism>
<dbReference type="EMBL" id="FOIO01000111">
    <property type="protein sequence ID" value="SEU21254.1"/>
    <property type="molecule type" value="Genomic_DNA"/>
</dbReference>
<keyword evidence="2" id="KW-0255">Endonuclease</keyword>
<dbReference type="Proteomes" id="UP000182121">
    <property type="component" value="Unassembled WGS sequence"/>
</dbReference>
<comment type="caution">
    <text evidence="2">The sequence shown here is derived from an EMBL/GenBank/DDBJ whole genome shotgun (WGS) entry which is preliminary data.</text>
</comment>
<dbReference type="AlphaFoldDB" id="A0A1I0KB79"/>
<evidence type="ECO:0000313" key="3">
    <source>
        <dbReference type="Proteomes" id="UP000182121"/>
    </source>
</evidence>
<keyword evidence="2" id="KW-0378">Hydrolase</keyword>
<gene>
    <name evidence="2" type="ORF">SAMN05216521_111113</name>
</gene>
<protein>
    <submittedName>
        <fullName evidence="2">Endonuclease, Uma2 family (Restriction endonuclease fold)</fullName>
    </submittedName>
</protein>
<dbReference type="CDD" id="cd06260">
    <property type="entry name" value="DUF820-like"/>
    <property type="match status" value="1"/>
</dbReference>
<sequence length="189" mass="22040">MPLPKQQTYTIEDIYALPDGERAELIDGQIYYMAPPSTTHQRVLNYLNTEINLYIRCRDGKCEVFPAPFSVYPELEGDDINKYLEPDISVICDKDKLDDKGCHGGPDWIIEIVSPTSKRMDYYTKLSIYRTAGVREYWIVDTMRESITVYDMEHDAAPIIYHFTDKVKVNIYDDFEIDFEEVKKLIDGK</sequence>
<dbReference type="PANTHER" id="PTHR34107:SF4">
    <property type="entry name" value="SLL1222 PROTEIN"/>
    <property type="match status" value="1"/>
</dbReference>
<dbReference type="Gene3D" id="3.90.1570.10">
    <property type="entry name" value="tt1808, chain A"/>
    <property type="match status" value="1"/>
</dbReference>
<keyword evidence="2" id="KW-0540">Nuclease</keyword>
<dbReference type="InterPro" id="IPR012296">
    <property type="entry name" value="Nuclease_put_TT1808"/>
</dbReference>
<dbReference type="Pfam" id="PF05685">
    <property type="entry name" value="Uma2"/>
    <property type="match status" value="1"/>
</dbReference>
<dbReference type="GO" id="GO:0004519">
    <property type="term" value="F:endonuclease activity"/>
    <property type="evidence" value="ECO:0007669"/>
    <property type="project" value="UniProtKB-KW"/>
</dbReference>
<dbReference type="RefSeq" id="WP_074664523.1">
    <property type="nucleotide sequence ID" value="NZ_FOIO01000111.1"/>
</dbReference>
<dbReference type="InterPro" id="IPR008538">
    <property type="entry name" value="Uma2"/>
</dbReference>